<evidence type="ECO:0000313" key="3">
    <source>
        <dbReference type="Proteomes" id="UP000663864"/>
    </source>
</evidence>
<dbReference type="AlphaFoldDB" id="A0A815II98"/>
<evidence type="ECO:0000313" key="1">
    <source>
        <dbReference type="EMBL" id="CAF1366287.1"/>
    </source>
</evidence>
<accession>A0A815II98</accession>
<dbReference type="Proteomes" id="UP000663836">
    <property type="component" value="Unassembled WGS sequence"/>
</dbReference>
<organism evidence="1 3">
    <name type="scientific">Rotaria sordida</name>
    <dbReference type="NCBI Taxonomy" id="392033"/>
    <lineage>
        <taxon>Eukaryota</taxon>
        <taxon>Metazoa</taxon>
        <taxon>Spiralia</taxon>
        <taxon>Gnathifera</taxon>
        <taxon>Rotifera</taxon>
        <taxon>Eurotatoria</taxon>
        <taxon>Bdelloidea</taxon>
        <taxon>Philodinida</taxon>
        <taxon>Philodinidae</taxon>
        <taxon>Rotaria</taxon>
    </lineage>
</organism>
<comment type="caution">
    <text evidence="1">The sequence shown here is derived from an EMBL/GenBank/DDBJ whole genome shotgun (WGS) entry which is preliminary data.</text>
</comment>
<sequence>MLNLPLVNQAENHSEALKKELKTTKNTCLLEMALNSNFLSLICTIGFSQLEADTAEKHKFITDEFNRDNKIQLITQSLNHHTSDLRFRVPIALALGKISSSWSQDDFDDLCYKFMQIQDEHDSLVPLGAYVLISCVDDFVNYPSNGILFNALDRLMIAASQHK</sequence>
<proteinExistence type="predicted"/>
<name>A0A815II98_9BILA</name>
<evidence type="ECO:0000313" key="2">
    <source>
        <dbReference type="EMBL" id="CAF4068836.1"/>
    </source>
</evidence>
<gene>
    <name evidence="2" type="ORF">JBS370_LOCUS30028</name>
    <name evidence="1" type="ORF">ZHD862_LOCUS31349</name>
</gene>
<reference evidence="1" key="1">
    <citation type="submission" date="2021-02" db="EMBL/GenBank/DDBJ databases">
        <authorList>
            <person name="Nowell W R."/>
        </authorList>
    </citation>
    <scope>NUCLEOTIDE SEQUENCE</scope>
</reference>
<dbReference type="EMBL" id="CAJNOT010003135">
    <property type="protein sequence ID" value="CAF1366287.1"/>
    <property type="molecule type" value="Genomic_DNA"/>
</dbReference>
<protein>
    <submittedName>
        <fullName evidence="1">Uncharacterized protein</fullName>
    </submittedName>
</protein>
<dbReference type="EMBL" id="CAJOBD010006737">
    <property type="protein sequence ID" value="CAF4068836.1"/>
    <property type="molecule type" value="Genomic_DNA"/>
</dbReference>
<dbReference type="Proteomes" id="UP000663864">
    <property type="component" value="Unassembled WGS sequence"/>
</dbReference>